<dbReference type="InterPro" id="IPR014352">
    <property type="entry name" value="FERM/acyl-CoA-bd_prot_sf"/>
</dbReference>
<evidence type="ECO:0000256" key="5">
    <source>
        <dbReference type="SAM" id="MobiDB-lite"/>
    </source>
</evidence>
<dbReference type="OrthoDB" id="341259at2759"/>
<dbReference type="SUPFAM" id="SSF47027">
    <property type="entry name" value="Acyl-CoA binding protein"/>
    <property type="match status" value="1"/>
</dbReference>
<dbReference type="InterPro" id="IPR036770">
    <property type="entry name" value="Ankyrin_rpt-contain_sf"/>
</dbReference>
<feature type="repeat" description="ANK" evidence="4">
    <location>
        <begin position="224"/>
        <end position="256"/>
    </location>
</feature>
<evidence type="ECO:0000256" key="2">
    <source>
        <dbReference type="ARBA" id="ARBA00023043"/>
    </source>
</evidence>
<keyword evidence="8" id="KW-1185">Reference proteome</keyword>
<feature type="domain" description="ACB" evidence="6">
    <location>
        <begin position="30"/>
        <end position="126"/>
    </location>
</feature>
<protein>
    <submittedName>
        <fullName evidence="7">BQ2448_1484 protein</fullName>
    </submittedName>
</protein>
<feature type="repeat" description="ANK" evidence="4">
    <location>
        <begin position="257"/>
        <end position="279"/>
    </location>
</feature>
<dbReference type="SUPFAM" id="SSF48403">
    <property type="entry name" value="Ankyrin repeat"/>
    <property type="match status" value="1"/>
</dbReference>
<dbReference type="InterPro" id="IPR002110">
    <property type="entry name" value="Ankyrin_rpt"/>
</dbReference>
<dbReference type="SMART" id="SM00248">
    <property type="entry name" value="ANK"/>
    <property type="match status" value="1"/>
</dbReference>
<dbReference type="EMBL" id="FMSP01000005">
    <property type="protein sequence ID" value="SCV70090.1"/>
    <property type="molecule type" value="Genomic_DNA"/>
</dbReference>
<name>A0A238F8B4_9BASI</name>
<gene>
    <name evidence="7" type="ORF">BQ2448_1484</name>
</gene>
<feature type="region of interest" description="Disordered" evidence="5">
    <location>
        <begin position="144"/>
        <end position="170"/>
    </location>
</feature>
<dbReference type="Proteomes" id="UP000198372">
    <property type="component" value="Unassembled WGS sequence"/>
</dbReference>
<evidence type="ECO:0000256" key="4">
    <source>
        <dbReference type="PROSITE-ProRule" id="PRU00023"/>
    </source>
</evidence>
<dbReference type="PANTHER" id="PTHR24119">
    <property type="entry name" value="ACYL-COA-BINDING DOMAIN-CONTAINING PROTEIN 6"/>
    <property type="match status" value="1"/>
</dbReference>
<dbReference type="AlphaFoldDB" id="A0A238F8B4"/>
<evidence type="ECO:0000259" key="6">
    <source>
        <dbReference type="PROSITE" id="PS51228"/>
    </source>
</evidence>
<organism evidence="7 8">
    <name type="scientific">Microbotryum intermedium</name>
    <dbReference type="NCBI Taxonomy" id="269621"/>
    <lineage>
        <taxon>Eukaryota</taxon>
        <taxon>Fungi</taxon>
        <taxon>Dikarya</taxon>
        <taxon>Basidiomycota</taxon>
        <taxon>Pucciniomycotina</taxon>
        <taxon>Microbotryomycetes</taxon>
        <taxon>Microbotryales</taxon>
        <taxon>Microbotryaceae</taxon>
        <taxon>Microbotryum</taxon>
    </lineage>
</organism>
<keyword evidence="2 4" id="KW-0040">ANK repeat</keyword>
<sequence>MSIKRIISTTSSSTNPNPDASTTASSSSSHLSAFTSCTSYVQALPNTLDNSTKLHLYALYKIAISSPYPSTPRPGIWDFTSRAKWDAWNELGRKDVAFSMGGEESRTNAREAYLEQGTRLGWRPETGVQELEWEGLQVPEGEGVQSLASASASGGSSSQRREGSGAGSGMVKVSTMLSQEDLKNKDIPKSPLHELALDGDASKLEVYLKERSKENLNVDEFDSYGFTPIHLATDRGHLNLVKILLQYGANKHLRDQDGNTPLQLAEIAGHDELLVLLQE</sequence>
<evidence type="ECO:0000256" key="1">
    <source>
        <dbReference type="ARBA" id="ARBA00022737"/>
    </source>
</evidence>
<accession>A0A238F8B4</accession>
<feature type="region of interest" description="Disordered" evidence="5">
    <location>
        <begin position="1"/>
        <end position="28"/>
    </location>
</feature>
<evidence type="ECO:0000256" key="3">
    <source>
        <dbReference type="ARBA" id="ARBA00023121"/>
    </source>
</evidence>
<evidence type="ECO:0000313" key="7">
    <source>
        <dbReference type="EMBL" id="SCV70090.1"/>
    </source>
</evidence>
<feature type="compositionally biased region" description="Low complexity" evidence="5">
    <location>
        <begin position="145"/>
        <end position="158"/>
    </location>
</feature>
<dbReference type="PROSITE" id="PS50088">
    <property type="entry name" value="ANK_REPEAT"/>
    <property type="match status" value="2"/>
</dbReference>
<proteinExistence type="predicted"/>
<feature type="compositionally biased region" description="Low complexity" evidence="5">
    <location>
        <begin position="8"/>
        <end position="28"/>
    </location>
</feature>
<keyword evidence="1" id="KW-0677">Repeat</keyword>
<dbReference type="GO" id="GO:0000062">
    <property type="term" value="F:fatty-acyl-CoA binding"/>
    <property type="evidence" value="ECO:0007669"/>
    <property type="project" value="InterPro"/>
</dbReference>
<dbReference type="Gene3D" id="1.20.80.10">
    <property type="match status" value="1"/>
</dbReference>
<dbReference type="Gene3D" id="1.25.40.20">
    <property type="entry name" value="Ankyrin repeat-containing domain"/>
    <property type="match status" value="1"/>
</dbReference>
<dbReference type="InterPro" id="IPR035984">
    <property type="entry name" value="Acyl-CoA-binding_sf"/>
</dbReference>
<reference evidence="8" key="1">
    <citation type="submission" date="2016-09" db="EMBL/GenBank/DDBJ databases">
        <authorList>
            <person name="Jeantristanb JTB J.-T."/>
            <person name="Ricardo R."/>
        </authorList>
    </citation>
    <scope>NUCLEOTIDE SEQUENCE [LARGE SCALE GENOMIC DNA]</scope>
</reference>
<dbReference type="STRING" id="269621.A0A238F8B4"/>
<evidence type="ECO:0000313" key="8">
    <source>
        <dbReference type="Proteomes" id="UP000198372"/>
    </source>
</evidence>
<dbReference type="Pfam" id="PF00887">
    <property type="entry name" value="ACBP"/>
    <property type="match status" value="1"/>
</dbReference>
<keyword evidence="3" id="KW-0446">Lipid-binding</keyword>
<dbReference type="PROSITE" id="PS50297">
    <property type="entry name" value="ANK_REP_REGION"/>
    <property type="match status" value="2"/>
</dbReference>
<dbReference type="InterPro" id="IPR000582">
    <property type="entry name" value="Acyl-CoA-binding_protein"/>
</dbReference>
<dbReference type="PROSITE" id="PS51228">
    <property type="entry name" value="ACB_2"/>
    <property type="match status" value="1"/>
</dbReference>
<dbReference type="PANTHER" id="PTHR24119:SF0">
    <property type="entry name" value="ACYL-COA-BINDING DOMAIN-CONTAINING PROTEIN 6"/>
    <property type="match status" value="1"/>
</dbReference>
<dbReference type="Pfam" id="PF12796">
    <property type="entry name" value="Ank_2"/>
    <property type="match status" value="1"/>
</dbReference>